<evidence type="ECO:0000313" key="2">
    <source>
        <dbReference type="Proteomes" id="UP001516400"/>
    </source>
</evidence>
<dbReference type="EMBL" id="JABFTP020000144">
    <property type="protein sequence ID" value="KAL3280933.1"/>
    <property type="molecule type" value="Genomic_DNA"/>
</dbReference>
<comment type="caution">
    <text evidence="1">The sequence shown here is derived from an EMBL/GenBank/DDBJ whole genome shotgun (WGS) entry which is preliminary data.</text>
</comment>
<sequence length="207" mass="24233">MGVYWKCIVYIYINDLPGTLEKKDRDVTVYADDTNIIPSSSDVPTVVGRAGDTLGNVQNWCLNNRIHLNVEKTELVYEEEKWNDEISYDNVEIATNTVLSKLSSMIKDSTEEKTVNYKENRKSKAWISNGIINSIKLRDEMKEKLLRNYNKDDEVKYKQYRNTLDKLVQKCKHDFYKQKISECRGDHSKVYQTYLKEPTRQIAGKIM</sequence>
<evidence type="ECO:0008006" key="3">
    <source>
        <dbReference type="Google" id="ProtNLM"/>
    </source>
</evidence>
<dbReference type="AlphaFoldDB" id="A0ABD2NQD6"/>
<reference evidence="1 2" key="1">
    <citation type="journal article" date="2021" name="BMC Biol.">
        <title>Horizontally acquired antibacterial genes associated with adaptive radiation of ladybird beetles.</title>
        <authorList>
            <person name="Li H.S."/>
            <person name="Tang X.F."/>
            <person name="Huang Y.H."/>
            <person name="Xu Z.Y."/>
            <person name="Chen M.L."/>
            <person name="Du X.Y."/>
            <person name="Qiu B.Y."/>
            <person name="Chen P.T."/>
            <person name="Zhang W."/>
            <person name="Slipinski A."/>
            <person name="Escalona H.E."/>
            <person name="Waterhouse R.M."/>
            <person name="Zwick A."/>
            <person name="Pang H."/>
        </authorList>
    </citation>
    <scope>NUCLEOTIDE SEQUENCE [LARGE SCALE GENOMIC DNA]</scope>
    <source>
        <strain evidence="1">SYSU2018</strain>
    </source>
</reference>
<gene>
    <name evidence="1" type="ORF">HHI36_004160</name>
</gene>
<name>A0ABD2NQD6_9CUCU</name>
<organism evidence="1 2">
    <name type="scientific">Cryptolaemus montrouzieri</name>
    <dbReference type="NCBI Taxonomy" id="559131"/>
    <lineage>
        <taxon>Eukaryota</taxon>
        <taxon>Metazoa</taxon>
        <taxon>Ecdysozoa</taxon>
        <taxon>Arthropoda</taxon>
        <taxon>Hexapoda</taxon>
        <taxon>Insecta</taxon>
        <taxon>Pterygota</taxon>
        <taxon>Neoptera</taxon>
        <taxon>Endopterygota</taxon>
        <taxon>Coleoptera</taxon>
        <taxon>Polyphaga</taxon>
        <taxon>Cucujiformia</taxon>
        <taxon>Coccinelloidea</taxon>
        <taxon>Coccinellidae</taxon>
        <taxon>Scymninae</taxon>
        <taxon>Scymnini</taxon>
        <taxon>Cryptolaemus</taxon>
    </lineage>
</organism>
<dbReference type="Proteomes" id="UP001516400">
    <property type="component" value="Unassembled WGS sequence"/>
</dbReference>
<keyword evidence="2" id="KW-1185">Reference proteome</keyword>
<evidence type="ECO:0000313" key="1">
    <source>
        <dbReference type="EMBL" id="KAL3280933.1"/>
    </source>
</evidence>
<proteinExistence type="predicted"/>
<accession>A0ABD2NQD6</accession>
<protein>
    <recommendedName>
        <fullName evidence="3">Reverse transcriptase domain-containing protein</fullName>
    </recommendedName>
</protein>